<evidence type="ECO:0000313" key="2">
    <source>
        <dbReference type="EMBL" id="VDL74056.1"/>
    </source>
</evidence>
<gene>
    <name evidence="2" type="ORF">NBR_LOCUS10467</name>
</gene>
<dbReference type="Pfam" id="PF25096">
    <property type="entry name" value="DUF7808"/>
    <property type="match status" value="1"/>
</dbReference>
<organism evidence="4">
    <name type="scientific">Nippostrongylus brasiliensis</name>
    <name type="common">Rat hookworm</name>
    <dbReference type="NCBI Taxonomy" id="27835"/>
    <lineage>
        <taxon>Eukaryota</taxon>
        <taxon>Metazoa</taxon>
        <taxon>Ecdysozoa</taxon>
        <taxon>Nematoda</taxon>
        <taxon>Chromadorea</taxon>
        <taxon>Rhabditida</taxon>
        <taxon>Rhabditina</taxon>
        <taxon>Rhabditomorpha</taxon>
        <taxon>Strongyloidea</taxon>
        <taxon>Heligmosomidae</taxon>
        <taxon>Nippostrongylus</taxon>
    </lineage>
</organism>
<evidence type="ECO:0000259" key="1">
    <source>
        <dbReference type="Pfam" id="PF25096"/>
    </source>
</evidence>
<protein>
    <recommendedName>
        <fullName evidence="1">DUF7808 domain-containing protein</fullName>
    </recommendedName>
</protein>
<name>A0A0N4Y3Q9_NIPBR</name>
<evidence type="ECO:0000313" key="3">
    <source>
        <dbReference type="Proteomes" id="UP000271162"/>
    </source>
</evidence>
<dbReference type="AlphaFoldDB" id="A0A0N4Y3Q9"/>
<dbReference type="OMA" id="KPRTYCN"/>
<keyword evidence="3" id="KW-1185">Reference proteome</keyword>
<dbReference type="EMBL" id="UYSL01020323">
    <property type="protein sequence ID" value="VDL74056.1"/>
    <property type="molecule type" value="Genomic_DNA"/>
</dbReference>
<reference evidence="4" key="1">
    <citation type="submission" date="2017-02" db="UniProtKB">
        <authorList>
            <consortium name="WormBaseParasite"/>
        </authorList>
    </citation>
    <scope>IDENTIFICATION</scope>
</reference>
<dbReference type="Proteomes" id="UP000271162">
    <property type="component" value="Unassembled WGS sequence"/>
</dbReference>
<dbReference type="STRING" id="27835.A0A0N4Y3Q9"/>
<evidence type="ECO:0000313" key="4">
    <source>
        <dbReference type="WBParaSite" id="NBR_0001046601-mRNA-1"/>
    </source>
</evidence>
<dbReference type="WBParaSite" id="NBR_0001046601-mRNA-1">
    <property type="protein sequence ID" value="NBR_0001046601-mRNA-1"/>
    <property type="gene ID" value="NBR_0001046601"/>
</dbReference>
<sequence length="96" mass="10936">MKCATKQAEKNQKLASPCEVSLLETEKDENLRKAPFDPCFEEVVDEKPRTYCNVLCPGADTVYVIKRDPQIHRSRTEVDELGRIHTLLQQQCGSNT</sequence>
<proteinExistence type="predicted"/>
<dbReference type="InterPro" id="IPR056710">
    <property type="entry name" value="DUF7808"/>
</dbReference>
<accession>A0A0N4Y3Q9</accession>
<reference evidence="2 3" key="2">
    <citation type="submission" date="2018-11" db="EMBL/GenBank/DDBJ databases">
        <authorList>
            <consortium name="Pathogen Informatics"/>
        </authorList>
    </citation>
    <scope>NUCLEOTIDE SEQUENCE [LARGE SCALE GENOMIC DNA]</scope>
</reference>
<feature type="domain" description="DUF7808" evidence="1">
    <location>
        <begin position="1"/>
        <end position="74"/>
    </location>
</feature>